<proteinExistence type="predicted"/>
<evidence type="ECO:0000313" key="1">
    <source>
        <dbReference type="EMBL" id="CAE0441535.1"/>
    </source>
</evidence>
<sequence>MADEKLRFDVGPGYTVYEHPYTDSALSSNYIPKVLNFPAIVRPNKSPTGDFVESLKSELHDAHTVIKEQKGLLLYSKQISQISTKRICDNEVQISGMKESIRQLDEAVSALQNIAEVVAVERIAKRHTQDSKGYRDIELKTVTKNIGKQRSDDISRQAVENRLNENSPGCNNSSDHFSRIKHKYSNTKRGYAHAFTQRRKAEQQDFRKTNRSSIKYQAKKNPEKSRNGSWKYINKKTAKVENTDPLEDTMPELWLLQAEKALSFVE</sequence>
<name>A0A7S3PJQ4_9STRA</name>
<reference evidence="1" key="1">
    <citation type="submission" date="2021-01" db="EMBL/GenBank/DDBJ databases">
        <authorList>
            <person name="Corre E."/>
            <person name="Pelletier E."/>
            <person name="Niang G."/>
            <person name="Scheremetjew M."/>
            <person name="Finn R."/>
            <person name="Kale V."/>
            <person name="Holt S."/>
            <person name="Cochrane G."/>
            <person name="Meng A."/>
            <person name="Brown T."/>
            <person name="Cohen L."/>
        </authorList>
    </citation>
    <scope>NUCLEOTIDE SEQUENCE</scope>
    <source>
        <strain evidence="1">GSBS06</strain>
    </source>
</reference>
<accession>A0A7S3PJQ4</accession>
<dbReference type="EMBL" id="HBIN01015379">
    <property type="protein sequence ID" value="CAE0441535.1"/>
    <property type="molecule type" value="Transcribed_RNA"/>
</dbReference>
<gene>
    <name evidence="1" type="ORF">ASTO00021_LOCUS11667</name>
</gene>
<organism evidence="1">
    <name type="scientific">Aplanochytrium stocchinoi</name>
    <dbReference type="NCBI Taxonomy" id="215587"/>
    <lineage>
        <taxon>Eukaryota</taxon>
        <taxon>Sar</taxon>
        <taxon>Stramenopiles</taxon>
        <taxon>Bigyra</taxon>
        <taxon>Labyrinthulomycetes</taxon>
        <taxon>Thraustochytrida</taxon>
        <taxon>Thraustochytriidae</taxon>
        <taxon>Aplanochytrium</taxon>
    </lineage>
</organism>
<protein>
    <submittedName>
        <fullName evidence="1">Uncharacterized protein</fullName>
    </submittedName>
</protein>
<dbReference type="AlphaFoldDB" id="A0A7S3PJQ4"/>